<comment type="caution">
    <text evidence="1">The sequence shown here is derived from an EMBL/GenBank/DDBJ whole genome shotgun (WGS) entry which is preliminary data.</text>
</comment>
<sequence>MSERFVNPYTFVPFPSVFPRRVAPHGHAGNPELLSGSLDVRIEAVSPLLVRALSGADGVVRRRGARMVRCFFPVRR</sequence>
<evidence type="ECO:0000313" key="1">
    <source>
        <dbReference type="EMBL" id="MFC7617293.1"/>
    </source>
</evidence>
<gene>
    <name evidence="1" type="ORF">ACFQV2_31590</name>
</gene>
<dbReference type="Proteomes" id="UP001596512">
    <property type="component" value="Unassembled WGS sequence"/>
</dbReference>
<protein>
    <submittedName>
        <fullName evidence="1">Uncharacterized protein</fullName>
    </submittedName>
</protein>
<dbReference type="EMBL" id="JBHTEY010000004">
    <property type="protein sequence ID" value="MFC7617293.1"/>
    <property type="molecule type" value="Genomic_DNA"/>
</dbReference>
<evidence type="ECO:0000313" key="2">
    <source>
        <dbReference type="Proteomes" id="UP001596512"/>
    </source>
</evidence>
<accession>A0ABW2TWU5</accession>
<reference evidence="2" key="1">
    <citation type="journal article" date="2019" name="Int. J. Syst. Evol. Microbiol.">
        <title>The Global Catalogue of Microorganisms (GCM) 10K type strain sequencing project: providing services to taxonomists for standard genome sequencing and annotation.</title>
        <authorList>
            <consortium name="The Broad Institute Genomics Platform"/>
            <consortium name="The Broad Institute Genome Sequencing Center for Infectious Disease"/>
            <person name="Wu L."/>
            <person name="Ma J."/>
        </authorList>
    </citation>
    <scope>NUCLEOTIDE SEQUENCE [LARGE SCALE GENOMIC DNA]</scope>
    <source>
        <strain evidence="2">JCM 17695</strain>
    </source>
</reference>
<proteinExistence type="predicted"/>
<keyword evidence="2" id="KW-1185">Reference proteome</keyword>
<name>A0ABW2TWU5_9PSEU</name>
<organism evidence="1 2">
    <name type="scientific">Actinokineospora soli</name>
    <dbReference type="NCBI Taxonomy" id="1048753"/>
    <lineage>
        <taxon>Bacteria</taxon>
        <taxon>Bacillati</taxon>
        <taxon>Actinomycetota</taxon>
        <taxon>Actinomycetes</taxon>
        <taxon>Pseudonocardiales</taxon>
        <taxon>Pseudonocardiaceae</taxon>
        <taxon>Actinokineospora</taxon>
    </lineage>
</organism>